<name>A0A543J9L9_9PSEU</name>
<dbReference type="EMBL" id="VFPP01000001">
    <property type="protein sequence ID" value="TQM79519.1"/>
    <property type="molecule type" value="Genomic_DNA"/>
</dbReference>
<evidence type="ECO:0000313" key="3">
    <source>
        <dbReference type="Proteomes" id="UP000316628"/>
    </source>
</evidence>
<evidence type="ECO:0000256" key="1">
    <source>
        <dbReference type="SAM" id="MobiDB-lite"/>
    </source>
</evidence>
<gene>
    <name evidence="2" type="ORF">FHX81_1827</name>
</gene>
<comment type="caution">
    <text evidence="2">The sequence shown here is derived from an EMBL/GenBank/DDBJ whole genome shotgun (WGS) entry which is preliminary data.</text>
</comment>
<organism evidence="2 3">
    <name type="scientific">Saccharothrix saharensis</name>
    <dbReference type="NCBI Taxonomy" id="571190"/>
    <lineage>
        <taxon>Bacteria</taxon>
        <taxon>Bacillati</taxon>
        <taxon>Actinomycetota</taxon>
        <taxon>Actinomycetes</taxon>
        <taxon>Pseudonocardiales</taxon>
        <taxon>Pseudonocardiaceae</taxon>
        <taxon>Saccharothrix</taxon>
    </lineage>
</organism>
<proteinExistence type="predicted"/>
<feature type="compositionally biased region" description="Pro residues" evidence="1">
    <location>
        <begin position="25"/>
        <end position="37"/>
    </location>
</feature>
<evidence type="ECO:0000313" key="2">
    <source>
        <dbReference type="EMBL" id="TQM79519.1"/>
    </source>
</evidence>
<keyword evidence="3" id="KW-1185">Reference proteome</keyword>
<sequence length="37" mass="3871">MVEALERRDVAVRAFRVADHDAPPGAVPDPAPPSSSS</sequence>
<dbReference type="AlphaFoldDB" id="A0A543J9L9"/>
<protein>
    <submittedName>
        <fullName evidence="2">Uncharacterized protein</fullName>
    </submittedName>
</protein>
<accession>A0A543J9L9</accession>
<reference evidence="2 3" key="1">
    <citation type="submission" date="2019-06" db="EMBL/GenBank/DDBJ databases">
        <title>Sequencing the genomes of 1000 actinobacteria strains.</title>
        <authorList>
            <person name="Klenk H.-P."/>
        </authorList>
    </citation>
    <scope>NUCLEOTIDE SEQUENCE [LARGE SCALE GENOMIC DNA]</scope>
    <source>
        <strain evidence="2 3">DSM 45456</strain>
    </source>
</reference>
<feature type="region of interest" description="Disordered" evidence="1">
    <location>
        <begin position="16"/>
        <end position="37"/>
    </location>
</feature>
<dbReference type="Proteomes" id="UP000316628">
    <property type="component" value="Unassembled WGS sequence"/>
</dbReference>